<organism evidence="1 2">
    <name type="scientific">Enhygromyxa salina</name>
    <dbReference type="NCBI Taxonomy" id="215803"/>
    <lineage>
        <taxon>Bacteria</taxon>
        <taxon>Pseudomonadati</taxon>
        <taxon>Myxococcota</taxon>
        <taxon>Polyangia</taxon>
        <taxon>Nannocystales</taxon>
        <taxon>Nannocystaceae</taxon>
        <taxon>Enhygromyxa</taxon>
    </lineage>
</organism>
<dbReference type="AlphaFoldDB" id="A0A0C1ZBM0"/>
<reference evidence="1 2" key="1">
    <citation type="submission" date="2014-12" db="EMBL/GenBank/DDBJ databases">
        <title>Genome assembly of Enhygromyxa salina DSM 15201.</title>
        <authorList>
            <person name="Sharma G."/>
            <person name="Subramanian S."/>
        </authorList>
    </citation>
    <scope>NUCLEOTIDE SEQUENCE [LARGE SCALE GENOMIC DNA]</scope>
    <source>
        <strain evidence="1 2">DSM 15201</strain>
    </source>
</reference>
<dbReference type="RefSeq" id="WP_052552344.1">
    <property type="nucleotide sequence ID" value="NZ_JMCC02000060.1"/>
</dbReference>
<dbReference type="EMBL" id="JMCC02000060">
    <property type="protein sequence ID" value="KIG15119.1"/>
    <property type="molecule type" value="Genomic_DNA"/>
</dbReference>
<proteinExistence type="predicted"/>
<name>A0A0C1ZBM0_9BACT</name>
<evidence type="ECO:0000313" key="2">
    <source>
        <dbReference type="Proteomes" id="UP000031599"/>
    </source>
</evidence>
<gene>
    <name evidence="1" type="ORF">DB30_06027</name>
</gene>
<evidence type="ECO:0000313" key="1">
    <source>
        <dbReference type="EMBL" id="KIG15119.1"/>
    </source>
</evidence>
<accession>A0A0C1ZBM0</accession>
<comment type="caution">
    <text evidence="1">The sequence shown here is derived from an EMBL/GenBank/DDBJ whole genome shotgun (WGS) entry which is preliminary data.</text>
</comment>
<dbReference type="PROSITE" id="PS51257">
    <property type="entry name" value="PROKAR_LIPOPROTEIN"/>
    <property type="match status" value="1"/>
</dbReference>
<protein>
    <submittedName>
        <fullName evidence="1">Uncharacterized protein</fullName>
    </submittedName>
</protein>
<sequence length="409" mass="42273">MAHKHDSFASGRTIAVLVLALAVGVGAGCNEEPLGDPCAPDVDATRGCVDALLGLSGIAGLSDATGTWELTPVTPSVSAYYGAVYVTNNGSSAIDVELEALDSAGVIVTTFGPVNAGKNKWVAYGEVVPTSVAVSVNVDDSDPDYELSFDPLDNFDPLAGSTVSLECQSGTHEVEILPVKFDGTTSVYRTYVHAVTVDGEPTIYVDNNNAERMQLWGWAPSSTSGHDATTCTDERNYDAGWTELAVVDASTTTPVAVSLGTALAVGVSHLNASAPVDALSTAFIEVGDSTLSTVRFERAADDATACGTNDANIPVAVPFVAARAASTNSQACGEVTFKNCTDANVTLTATDGGVTTDYCLVPRGEVPTTECPLADEQTIELDGGSQKVWQWVSSDDPTVIVKKNNGCGG</sequence>
<dbReference type="Proteomes" id="UP000031599">
    <property type="component" value="Unassembled WGS sequence"/>
</dbReference>